<accession>A0ABY2E8K9</accession>
<evidence type="ECO:0000259" key="3">
    <source>
        <dbReference type="Pfam" id="PF07885"/>
    </source>
</evidence>
<keyword evidence="4" id="KW-0406">Ion transport</keyword>
<proteinExistence type="predicted"/>
<organism evidence="4 5">
    <name type="scientific">Occultella glacieicola</name>
    <dbReference type="NCBI Taxonomy" id="2518684"/>
    <lineage>
        <taxon>Bacteria</taxon>
        <taxon>Bacillati</taxon>
        <taxon>Actinomycetota</taxon>
        <taxon>Actinomycetes</taxon>
        <taxon>Micrococcales</taxon>
        <taxon>Ruaniaceae</taxon>
        <taxon>Occultella</taxon>
    </lineage>
</organism>
<dbReference type="GO" id="GO:0034220">
    <property type="term" value="P:monoatomic ion transmembrane transport"/>
    <property type="evidence" value="ECO:0007669"/>
    <property type="project" value="UniProtKB-KW"/>
</dbReference>
<name>A0ABY2E8K9_9MICO</name>
<sequence>MREPPPERARGADAARVRGTSPWVLVRPALSAAAVLVVYYALPLGRTSAGTLILLGLGLIALGGMLTWQIRAIARSRRPGLRAIEALATAVPFFLVMFAALYVGMSRSAPASFSEALDRTDALYFTVTVFATVGFGDIAPVAEVARIAVMVQMLTGMVLLGGVLKLVLGAVRVGLSRAPRESSEASEPAVPDEHNPAPG</sequence>
<feature type="transmembrane region" description="Helical" evidence="2">
    <location>
        <begin position="154"/>
        <end position="175"/>
    </location>
</feature>
<dbReference type="RefSeq" id="WP_133105724.1">
    <property type="nucleotide sequence ID" value="NZ_SMNA01000001.1"/>
</dbReference>
<dbReference type="Pfam" id="PF07885">
    <property type="entry name" value="Ion_trans_2"/>
    <property type="match status" value="1"/>
</dbReference>
<keyword evidence="2" id="KW-0472">Membrane</keyword>
<evidence type="ECO:0000256" key="2">
    <source>
        <dbReference type="SAM" id="Phobius"/>
    </source>
</evidence>
<gene>
    <name evidence="4" type="ORF">EXU48_01060</name>
</gene>
<feature type="domain" description="Potassium channel" evidence="3">
    <location>
        <begin position="97"/>
        <end position="167"/>
    </location>
</feature>
<evidence type="ECO:0000256" key="1">
    <source>
        <dbReference type="SAM" id="MobiDB-lite"/>
    </source>
</evidence>
<feature type="transmembrane region" description="Helical" evidence="2">
    <location>
        <begin position="48"/>
        <end position="68"/>
    </location>
</feature>
<keyword evidence="5" id="KW-1185">Reference proteome</keyword>
<feature type="region of interest" description="Disordered" evidence="1">
    <location>
        <begin position="179"/>
        <end position="199"/>
    </location>
</feature>
<dbReference type="SUPFAM" id="SSF81324">
    <property type="entry name" value="Voltage-gated potassium channels"/>
    <property type="match status" value="1"/>
</dbReference>
<dbReference type="InterPro" id="IPR013099">
    <property type="entry name" value="K_chnl_dom"/>
</dbReference>
<feature type="transmembrane region" description="Helical" evidence="2">
    <location>
        <begin position="122"/>
        <end position="142"/>
    </location>
</feature>
<keyword evidence="4" id="KW-0813">Transport</keyword>
<keyword evidence="2" id="KW-0812">Transmembrane</keyword>
<keyword evidence="2" id="KW-1133">Transmembrane helix</keyword>
<evidence type="ECO:0000313" key="5">
    <source>
        <dbReference type="Proteomes" id="UP000504882"/>
    </source>
</evidence>
<feature type="transmembrane region" description="Helical" evidence="2">
    <location>
        <begin position="80"/>
        <end position="102"/>
    </location>
</feature>
<keyword evidence="4" id="KW-0407">Ion channel</keyword>
<reference evidence="4 5" key="1">
    <citation type="submission" date="2019-03" db="EMBL/GenBank/DDBJ databases">
        <title>Genomic features of bacteria from cold environments.</title>
        <authorList>
            <person name="Shen L."/>
        </authorList>
    </citation>
    <scope>NUCLEOTIDE SEQUENCE [LARGE SCALE GENOMIC DNA]</scope>
    <source>
        <strain evidence="5">T3246-1</strain>
    </source>
</reference>
<protein>
    <submittedName>
        <fullName evidence="4">Two pore domain potassium channel family protein</fullName>
    </submittedName>
</protein>
<comment type="caution">
    <text evidence="4">The sequence shown here is derived from an EMBL/GenBank/DDBJ whole genome shotgun (WGS) entry which is preliminary data.</text>
</comment>
<dbReference type="EMBL" id="SMNA01000001">
    <property type="protein sequence ID" value="TDE98822.1"/>
    <property type="molecule type" value="Genomic_DNA"/>
</dbReference>
<dbReference type="Proteomes" id="UP000504882">
    <property type="component" value="Unassembled WGS sequence"/>
</dbReference>
<dbReference type="Gene3D" id="1.10.287.70">
    <property type="match status" value="1"/>
</dbReference>
<feature type="transmembrane region" description="Helical" evidence="2">
    <location>
        <begin position="21"/>
        <end position="42"/>
    </location>
</feature>
<evidence type="ECO:0000313" key="4">
    <source>
        <dbReference type="EMBL" id="TDE98822.1"/>
    </source>
</evidence>